<reference evidence="2 3" key="1">
    <citation type="submission" date="2017-11" db="EMBL/GenBank/DDBJ databases">
        <title>Genome-resolved metagenomics identifies genetic mobility, metabolic interactions, and unexpected diversity in perchlorate-reducing communities.</title>
        <authorList>
            <person name="Barnum T.P."/>
            <person name="Figueroa I.A."/>
            <person name="Carlstrom C.I."/>
            <person name="Lucas L.N."/>
            <person name="Engelbrektson A.L."/>
            <person name="Coates J.D."/>
        </authorList>
    </citation>
    <scope>NUCLEOTIDE SEQUENCE [LARGE SCALE GENOMIC DNA]</scope>
    <source>
        <strain evidence="2">BM706</strain>
    </source>
</reference>
<evidence type="ECO:0000313" key="3">
    <source>
        <dbReference type="Proteomes" id="UP000234857"/>
    </source>
</evidence>
<dbReference type="AlphaFoldDB" id="A0A2N5ZKD0"/>
<gene>
    <name evidence="2" type="ORF">C0601_02670</name>
</gene>
<protein>
    <recommendedName>
        <fullName evidence="1">NadR/Ttd14 AAA domain-containing protein</fullName>
    </recommendedName>
</protein>
<comment type="caution">
    <text evidence="2">The sequence shown here is derived from an EMBL/GenBank/DDBJ whole genome shotgun (WGS) entry which is preliminary data.</text>
</comment>
<sequence>MKKRLICFTGAPCSGKTVSMKLLGHMKGYRKLHIVHEAPSYLVNKGEGLHTFPTTPEEADTFDRLIYTSRVYSTMEARRREEDIIFFDRGTLDGYAYVDDFCEKMGTNVEDELARYDAVVLLQTLAFSGKYELDGNRWETPEQAIEIHKRLFKVYSQHKNFLMVSSESDTIRRVAQILEFIYTI</sequence>
<dbReference type="InterPro" id="IPR038727">
    <property type="entry name" value="NadR/Ttd14_AAA_dom"/>
</dbReference>
<feature type="domain" description="NadR/Ttd14 AAA" evidence="1">
    <location>
        <begin position="6"/>
        <end position="160"/>
    </location>
</feature>
<dbReference type="InterPro" id="IPR053227">
    <property type="entry name" value="TRPL-trafficking_regulator"/>
</dbReference>
<name>A0A2N5ZKD0_MUIH1</name>
<dbReference type="PANTHER" id="PTHR34932">
    <property type="entry name" value="TRPL TRANSLOCATION DEFECT PROTEIN 14"/>
    <property type="match status" value="1"/>
</dbReference>
<proteinExistence type="predicted"/>
<dbReference type="GO" id="GO:0070300">
    <property type="term" value="F:phosphatidic acid binding"/>
    <property type="evidence" value="ECO:0007669"/>
    <property type="project" value="TreeGrafter"/>
</dbReference>
<evidence type="ECO:0000259" key="1">
    <source>
        <dbReference type="Pfam" id="PF13521"/>
    </source>
</evidence>
<dbReference type="PANTHER" id="PTHR34932:SF1">
    <property type="entry name" value="TRPL TRANSLOCATION DEFECT PROTEIN 14"/>
    <property type="match status" value="1"/>
</dbReference>
<evidence type="ECO:0000313" key="2">
    <source>
        <dbReference type="EMBL" id="PLX19093.1"/>
    </source>
</evidence>
<dbReference type="EMBL" id="PKTG01000041">
    <property type="protein sequence ID" value="PLX19093.1"/>
    <property type="molecule type" value="Genomic_DNA"/>
</dbReference>
<dbReference type="SUPFAM" id="SSF52540">
    <property type="entry name" value="P-loop containing nucleoside triphosphate hydrolases"/>
    <property type="match status" value="1"/>
</dbReference>
<organism evidence="2 3">
    <name type="scientific">Muiribacterium halophilum</name>
    <dbReference type="NCBI Taxonomy" id="2053465"/>
    <lineage>
        <taxon>Bacteria</taxon>
        <taxon>Candidatus Muiribacteriota</taxon>
        <taxon>Candidatus Muiribacteriia</taxon>
        <taxon>Candidatus Muiribacteriales</taxon>
        <taxon>Candidatus Muiribacteriaceae</taxon>
        <taxon>Candidatus Muiribacterium</taxon>
    </lineage>
</organism>
<dbReference type="Proteomes" id="UP000234857">
    <property type="component" value="Unassembled WGS sequence"/>
</dbReference>
<dbReference type="InterPro" id="IPR027417">
    <property type="entry name" value="P-loop_NTPase"/>
</dbReference>
<dbReference type="GO" id="GO:0035091">
    <property type="term" value="F:phosphatidylinositol binding"/>
    <property type="evidence" value="ECO:0007669"/>
    <property type="project" value="TreeGrafter"/>
</dbReference>
<dbReference type="Gene3D" id="3.40.50.300">
    <property type="entry name" value="P-loop containing nucleotide triphosphate hydrolases"/>
    <property type="match status" value="1"/>
</dbReference>
<accession>A0A2N5ZKD0</accession>
<dbReference type="Pfam" id="PF13521">
    <property type="entry name" value="AAA_28"/>
    <property type="match status" value="1"/>
</dbReference>
<dbReference type="GO" id="GO:0005525">
    <property type="term" value="F:GTP binding"/>
    <property type="evidence" value="ECO:0007669"/>
    <property type="project" value="TreeGrafter"/>
</dbReference>